<keyword evidence="3" id="KW-1185">Reference proteome</keyword>
<dbReference type="GO" id="GO:0016301">
    <property type="term" value="F:kinase activity"/>
    <property type="evidence" value="ECO:0007669"/>
    <property type="project" value="UniProtKB-KW"/>
</dbReference>
<dbReference type="EMBL" id="JASPKY010000385">
    <property type="protein sequence ID" value="KAK9702717.1"/>
    <property type="molecule type" value="Genomic_DNA"/>
</dbReference>
<evidence type="ECO:0000313" key="2">
    <source>
        <dbReference type="EMBL" id="KAK9702717.1"/>
    </source>
</evidence>
<reference evidence="2 3" key="1">
    <citation type="journal article" date="2024" name="BMC Genomics">
        <title>De novo assembly and annotation of Popillia japonica's genome with initial clues to its potential as an invasive pest.</title>
        <authorList>
            <person name="Cucini C."/>
            <person name="Boschi S."/>
            <person name="Funari R."/>
            <person name="Cardaioli E."/>
            <person name="Iannotti N."/>
            <person name="Marturano G."/>
            <person name="Paoli F."/>
            <person name="Bruttini M."/>
            <person name="Carapelli A."/>
            <person name="Frati F."/>
            <person name="Nardi F."/>
        </authorList>
    </citation>
    <scope>NUCLEOTIDE SEQUENCE [LARGE SCALE GENOMIC DNA]</scope>
    <source>
        <strain evidence="2">DMR45628</strain>
    </source>
</reference>
<comment type="caution">
    <text evidence="2">The sequence shown here is derived from an EMBL/GenBank/DDBJ whole genome shotgun (WGS) entry which is preliminary data.</text>
</comment>
<accession>A0AAW1JFZ4</accession>
<dbReference type="Proteomes" id="UP001458880">
    <property type="component" value="Unassembled WGS sequence"/>
</dbReference>
<name>A0AAW1JFZ4_POPJA</name>
<dbReference type="AlphaFoldDB" id="A0AAW1JFZ4"/>
<dbReference type="PANTHER" id="PTHR11012:SF55">
    <property type="entry name" value="BHLH DOMAIN-CONTAINING PROTEIN"/>
    <property type="match status" value="1"/>
</dbReference>
<dbReference type="InterPro" id="IPR011009">
    <property type="entry name" value="Kinase-like_dom_sf"/>
</dbReference>
<evidence type="ECO:0000313" key="3">
    <source>
        <dbReference type="Proteomes" id="UP001458880"/>
    </source>
</evidence>
<proteinExistence type="predicted"/>
<dbReference type="Pfam" id="PF02958">
    <property type="entry name" value="EcKL"/>
    <property type="match status" value="1"/>
</dbReference>
<organism evidence="2 3">
    <name type="scientific">Popillia japonica</name>
    <name type="common">Japanese beetle</name>
    <dbReference type="NCBI Taxonomy" id="7064"/>
    <lineage>
        <taxon>Eukaryota</taxon>
        <taxon>Metazoa</taxon>
        <taxon>Ecdysozoa</taxon>
        <taxon>Arthropoda</taxon>
        <taxon>Hexapoda</taxon>
        <taxon>Insecta</taxon>
        <taxon>Pterygota</taxon>
        <taxon>Neoptera</taxon>
        <taxon>Endopterygota</taxon>
        <taxon>Coleoptera</taxon>
        <taxon>Polyphaga</taxon>
        <taxon>Scarabaeiformia</taxon>
        <taxon>Scarabaeidae</taxon>
        <taxon>Rutelinae</taxon>
        <taxon>Popillia</taxon>
    </lineage>
</organism>
<sequence length="408" mass="46663">MALEIKDFESLIEPSLKPGQKFLWCECKRLLSPGENYGSIMLQVEARVSNQSGANEIIHCVAKTCPPTDMIKEIFNTKVTFKREIEVYKTLVPSLNEFGKENGLDNVMNFFATFLGGRVSLNPNSDVVDDDAVLLLENLKVKGYDTVDRFTGFNLDCAKFLLNDLATLHGVTLAYRLKKPEEFAKKIRPHLKKAFSFNVSDDLQVNAVKGLEAMLVGESEFSAYIPKAVEAIMKVTSISIEDPPKERELFATFTHNDFWVNNTMLRIEEGKPVSNRMVDFQVIEYRSLAHDVLFFLYSSVELSVLENHLDDLFQYYYDQFVGILKKFNCDVSEFTFENYMQECKNIAIQEELGHILIMFPGIMTLKEKAKELSDIKESDMVAESTSVHENCLRKMKFTLSDFAKRGWL</sequence>
<protein>
    <submittedName>
        <fullName evidence="2">Ecdysteroid kinase-like family</fullName>
    </submittedName>
</protein>
<dbReference type="SUPFAM" id="SSF56112">
    <property type="entry name" value="Protein kinase-like (PK-like)"/>
    <property type="match status" value="1"/>
</dbReference>
<keyword evidence="2" id="KW-0418">Kinase</keyword>
<dbReference type="PANTHER" id="PTHR11012">
    <property type="entry name" value="PROTEIN KINASE-LIKE DOMAIN-CONTAINING"/>
    <property type="match status" value="1"/>
</dbReference>
<dbReference type="SMART" id="SM00587">
    <property type="entry name" value="CHK"/>
    <property type="match status" value="1"/>
</dbReference>
<dbReference type="InterPro" id="IPR015897">
    <property type="entry name" value="CHK_kinase-like"/>
</dbReference>
<feature type="domain" description="CHK kinase-like" evidence="1">
    <location>
        <begin position="134"/>
        <end position="326"/>
    </location>
</feature>
<gene>
    <name evidence="2" type="ORF">QE152_g29759</name>
</gene>
<dbReference type="InterPro" id="IPR004119">
    <property type="entry name" value="EcKL"/>
</dbReference>
<evidence type="ECO:0000259" key="1">
    <source>
        <dbReference type="SMART" id="SM00587"/>
    </source>
</evidence>
<keyword evidence="2" id="KW-0808">Transferase</keyword>